<evidence type="ECO:0000313" key="2">
    <source>
        <dbReference type="Proteomes" id="UP000054279"/>
    </source>
</evidence>
<sequence>MSPQSYPSRQYQPSFDLGFQCGSRRLWCHRELGCRNKIMLMHGAVTLMLDTVLDALLGAAVVKVFVGELESGRNERVDACIKASGG</sequence>
<gene>
    <name evidence="1" type="ORF">M422DRAFT_31412</name>
</gene>
<dbReference type="Proteomes" id="UP000054279">
    <property type="component" value="Unassembled WGS sequence"/>
</dbReference>
<name>A0A0C9VVE2_SPHS4</name>
<proteinExistence type="predicted"/>
<reference evidence="1 2" key="1">
    <citation type="submission" date="2014-06" db="EMBL/GenBank/DDBJ databases">
        <title>Evolutionary Origins and Diversification of the Mycorrhizal Mutualists.</title>
        <authorList>
            <consortium name="DOE Joint Genome Institute"/>
            <consortium name="Mycorrhizal Genomics Consortium"/>
            <person name="Kohler A."/>
            <person name="Kuo A."/>
            <person name="Nagy L.G."/>
            <person name="Floudas D."/>
            <person name="Copeland A."/>
            <person name="Barry K.W."/>
            <person name="Cichocki N."/>
            <person name="Veneault-Fourrey C."/>
            <person name="LaButti K."/>
            <person name="Lindquist E.A."/>
            <person name="Lipzen A."/>
            <person name="Lundell T."/>
            <person name="Morin E."/>
            <person name="Murat C."/>
            <person name="Riley R."/>
            <person name="Ohm R."/>
            <person name="Sun H."/>
            <person name="Tunlid A."/>
            <person name="Henrissat B."/>
            <person name="Grigoriev I.V."/>
            <person name="Hibbett D.S."/>
            <person name="Martin F."/>
        </authorList>
    </citation>
    <scope>NUCLEOTIDE SEQUENCE [LARGE SCALE GENOMIC DNA]</scope>
    <source>
        <strain evidence="1 2">SS14</strain>
    </source>
</reference>
<organism evidence="1 2">
    <name type="scientific">Sphaerobolus stellatus (strain SS14)</name>
    <dbReference type="NCBI Taxonomy" id="990650"/>
    <lineage>
        <taxon>Eukaryota</taxon>
        <taxon>Fungi</taxon>
        <taxon>Dikarya</taxon>
        <taxon>Basidiomycota</taxon>
        <taxon>Agaricomycotina</taxon>
        <taxon>Agaricomycetes</taxon>
        <taxon>Phallomycetidae</taxon>
        <taxon>Geastrales</taxon>
        <taxon>Sphaerobolaceae</taxon>
        <taxon>Sphaerobolus</taxon>
    </lineage>
</organism>
<evidence type="ECO:0000313" key="1">
    <source>
        <dbReference type="EMBL" id="KIJ42256.1"/>
    </source>
</evidence>
<dbReference type="EMBL" id="KN837131">
    <property type="protein sequence ID" value="KIJ42256.1"/>
    <property type="molecule type" value="Genomic_DNA"/>
</dbReference>
<dbReference type="AlphaFoldDB" id="A0A0C9VVE2"/>
<accession>A0A0C9VVE2</accession>
<dbReference type="HOGENOM" id="CLU_2499325_0_0_1"/>
<protein>
    <submittedName>
        <fullName evidence="1">Uncharacterized protein</fullName>
    </submittedName>
</protein>
<keyword evidence="2" id="KW-1185">Reference proteome</keyword>